<evidence type="ECO:0000313" key="3">
    <source>
        <dbReference type="Proteomes" id="UP000029712"/>
    </source>
</evidence>
<accession>A0A454C9Y1</accession>
<evidence type="ECO:0000256" key="1">
    <source>
        <dbReference type="SAM" id="Phobius"/>
    </source>
</evidence>
<protein>
    <submittedName>
        <fullName evidence="2">Uncharacterized protein</fullName>
    </submittedName>
</protein>
<keyword evidence="1" id="KW-1133">Transmembrane helix</keyword>
<dbReference type="RefSeq" id="WP_036438913.1">
    <property type="nucleotide sequence ID" value="NZ_CP033021.1"/>
</dbReference>
<name>A0A454C9Y1_METHO</name>
<gene>
    <name evidence="2" type="ORF">KN71_000840</name>
</gene>
<dbReference type="Proteomes" id="UP000029712">
    <property type="component" value="Chromosome"/>
</dbReference>
<reference evidence="2 3" key="2">
    <citation type="submission" date="2018-10" db="EMBL/GenBank/DDBJ databases">
        <title>Detection and isolation of Mycoplasma hominis as a predominant microorganism from pelvic cavity of patient with salpingitis and tubo-ovarian abscess.</title>
        <authorList>
            <person name="Guschin A.E."/>
            <person name="Khayrullina G.A."/>
            <person name="Rakovskaya I.V."/>
            <person name="Shelenkov A.A."/>
            <person name="Shagin D.A."/>
        </authorList>
    </citation>
    <scope>NUCLEOTIDE SEQUENCE [LARGE SCALE GENOMIC DNA]</scope>
    <source>
        <strain evidence="3">TOA</strain>
    </source>
</reference>
<proteinExistence type="predicted"/>
<dbReference type="NCBIfam" id="NF045844">
    <property type="entry name" value="BC85_0335_fam"/>
    <property type="match status" value="1"/>
</dbReference>
<keyword evidence="1" id="KW-0812">Transmembrane</keyword>
<sequence length="239" mass="27261">MKHKGSIFSANTKLGLIISVVVVFILMCVILLITILARRHFLKSTITSSEERELQNLKTKNPNYGIVLSGIKKYYDNVLGDHLIAFLINTIYLNNFLNVSLIEKNDYASISIAALSMANVYSKNQYLIQKQGSNIQNENQDLDLSRLNYVDEIYNPSDMIISLCDDLSIEQQINSNLPYLSDRGMLIVSFKTIKDFKNQKNVILDNNLRYETVKISNKNVILLAKNNMNSNNENSKEQQ</sequence>
<dbReference type="OrthoDB" id="398057at2"/>
<organism evidence="2 3">
    <name type="scientific">Metamycoplasma hominis</name>
    <name type="common">Mycoplasma hominis</name>
    <dbReference type="NCBI Taxonomy" id="2098"/>
    <lineage>
        <taxon>Bacteria</taxon>
        <taxon>Bacillati</taxon>
        <taxon>Mycoplasmatota</taxon>
        <taxon>Mycoplasmoidales</taxon>
        <taxon>Metamycoplasmataceae</taxon>
        <taxon>Metamycoplasma</taxon>
    </lineage>
</organism>
<dbReference type="AlphaFoldDB" id="A0A454C9Y1"/>
<dbReference type="EMBL" id="CP033021">
    <property type="protein sequence ID" value="AYN65259.1"/>
    <property type="molecule type" value="Genomic_DNA"/>
</dbReference>
<keyword evidence="1" id="KW-0472">Membrane</keyword>
<evidence type="ECO:0000313" key="2">
    <source>
        <dbReference type="EMBL" id="AYN65259.1"/>
    </source>
</evidence>
<reference evidence="2 3" key="1">
    <citation type="submission" date="2014-08" db="EMBL/GenBank/DDBJ databases">
        <authorList>
            <person name="Kuleshov K."/>
            <person name="Dedkov V."/>
            <person name="Markelov M."/>
            <person name="Pimkina E."/>
        </authorList>
    </citation>
    <scope>NUCLEOTIDE SEQUENCE [LARGE SCALE GENOMIC DNA]</scope>
    <source>
        <strain evidence="3">TOA</strain>
    </source>
</reference>
<feature type="transmembrane region" description="Helical" evidence="1">
    <location>
        <begin position="14"/>
        <end position="37"/>
    </location>
</feature>